<dbReference type="EMBL" id="UHDK01000001">
    <property type="protein sequence ID" value="SUM34323.1"/>
    <property type="molecule type" value="Genomic_DNA"/>
</dbReference>
<evidence type="ECO:0000256" key="3">
    <source>
        <dbReference type="ARBA" id="ARBA00022989"/>
    </source>
</evidence>
<dbReference type="SUPFAM" id="SSF161111">
    <property type="entry name" value="Cation efflux protein transmembrane domain-like"/>
    <property type="match status" value="1"/>
</dbReference>
<evidence type="ECO:0000313" key="6">
    <source>
        <dbReference type="EMBL" id="SUM34323.1"/>
    </source>
</evidence>
<dbReference type="PANTHER" id="PTHR11562:SF17">
    <property type="entry name" value="RE54080P-RELATED"/>
    <property type="match status" value="1"/>
</dbReference>
<evidence type="ECO:0000256" key="4">
    <source>
        <dbReference type="ARBA" id="ARBA00023136"/>
    </source>
</evidence>
<dbReference type="InterPro" id="IPR050681">
    <property type="entry name" value="CDF/SLC30A"/>
</dbReference>
<evidence type="ECO:0000313" key="7">
    <source>
        <dbReference type="Proteomes" id="UP000255277"/>
    </source>
</evidence>
<dbReference type="Gene3D" id="1.20.1510.10">
    <property type="entry name" value="Cation efflux protein transmembrane domain"/>
    <property type="match status" value="1"/>
</dbReference>
<proteinExistence type="predicted"/>
<evidence type="ECO:0000256" key="1">
    <source>
        <dbReference type="ARBA" id="ARBA00004141"/>
    </source>
</evidence>
<dbReference type="InterPro" id="IPR027469">
    <property type="entry name" value="Cation_efflux_TMD_sf"/>
</dbReference>
<dbReference type="GO" id="GO:0005385">
    <property type="term" value="F:zinc ion transmembrane transporter activity"/>
    <property type="evidence" value="ECO:0007669"/>
    <property type="project" value="TreeGrafter"/>
</dbReference>
<comment type="subcellular location">
    <subcellularLocation>
        <location evidence="1">Membrane</location>
        <topology evidence="1">Multi-pass membrane protein</topology>
    </subcellularLocation>
</comment>
<evidence type="ECO:0000259" key="5">
    <source>
        <dbReference type="Pfam" id="PF01545"/>
    </source>
</evidence>
<accession>A0A380FLI8</accession>
<sequence length="55" mass="5947">MIIEIIGGFFANSLALLSDGLHMLSDSVSLGVALLAFIYAEKNATKSKTFWLQTV</sequence>
<name>A0A380FLI8_STAGA</name>
<dbReference type="AlphaFoldDB" id="A0A380FLI8"/>
<keyword evidence="2" id="KW-0812">Transmembrane</keyword>
<organism evidence="6 7">
    <name type="scientific">Staphylococcus gallinarum</name>
    <dbReference type="NCBI Taxonomy" id="1293"/>
    <lineage>
        <taxon>Bacteria</taxon>
        <taxon>Bacillati</taxon>
        <taxon>Bacillota</taxon>
        <taxon>Bacilli</taxon>
        <taxon>Bacillales</taxon>
        <taxon>Staphylococcaceae</taxon>
        <taxon>Staphylococcus</taxon>
    </lineage>
</organism>
<evidence type="ECO:0000256" key="2">
    <source>
        <dbReference type="ARBA" id="ARBA00022692"/>
    </source>
</evidence>
<protein>
    <submittedName>
        <fullName evidence="6">CzrB protein</fullName>
    </submittedName>
</protein>
<dbReference type="Proteomes" id="UP000255277">
    <property type="component" value="Unassembled WGS sequence"/>
</dbReference>
<dbReference type="PANTHER" id="PTHR11562">
    <property type="entry name" value="CATION EFFLUX PROTEIN/ ZINC TRANSPORTER"/>
    <property type="match status" value="1"/>
</dbReference>
<dbReference type="GO" id="GO:0005886">
    <property type="term" value="C:plasma membrane"/>
    <property type="evidence" value="ECO:0007669"/>
    <property type="project" value="TreeGrafter"/>
</dbReference>
<keyword evidence="4" id="KW-0472">Membrane</keyword>
<dbReference type="InterPro" id="IPR058533">
    <property type="entry name" value="Cation_efflux_TM"/>
</dbReference>
<reference evidence="6 7" key="1">
    <citation type="submission" date="2018-06" db="EMBL/GenBank/DDBJ databases">
        <authorList>
            <consortium name="Pathogen Informatics"/>
            <person name="Doyle S."/>
        </authorList>
    </citation>
    <scope>NUCLEOTIDE SEQUENCE [LARGE SCALE GENOMIC DNA]</scope>
    <source>
        <strain evidence="6 7">NCTC12195</strain>
    </source>
</reference>
<keyword evidence="3" id="KW-1133">Transmembrane helix</keyword>
<gene>
    <name evidence="6" type="primary">czcD_1</name>
    <name evidence="6" type="ORF">NCTC12195_03838</name>
</gene>
<feature type="domain" description="Cation efflux protein transmembrane" evidence="5">
    <location>
        <begin position="1"/>
        <end position="50"/>
    </location>
</feature>
<dbReference type="Pfam" id="PF01545">
    <property type="entry name" value="Cation_efflux"/>
    <property type="match status" value="1"/>
</dbReference>